<proteinExistence type="predicted"/>
<name>A0A8S5TFW6_9CAUD</name>
<sequence>MFNFLTSFPYLDYIISRYTEKVKRFDKVFLNFFKKNRPCPEVGELEGTPSKSVDLIRFYFTFFIIISL</sequence>
<dbReference type="EMBL" id="BK032820">
    <property type="protein sequence ID" value="DAF62145.1"/>
    <property type="molecule type" value="Genomic_DNA"/>
</dbReference>
<protein>
    <submittedName>
        <fullName evidence="1">Uncharacterized protein</fullName>
    </submittedName>
</protein>
<organism evidence="1">
    <name type="scientific">Siphoviridae sp. ctHNg1</name>
    <dbReference type="NCBI Taxonomy" id="2827828"/>
    <lineage>
        <taxon>Viruses</taxon>
        <taxon>Duplodnaviria</taxon>
        <taxon>Heunggongvirae</taxon>
        <taxon>Uroviricota</taxon>
        <taxon>Caudoviricetes</taxon>
    </lineage>
</organism>
<accession>A0A8S5TFW6</accession>
<reference evidence="1" key="1">
    <citation type="journal article" date="2021" name="Proc. Natl. Acad. Sci. U.S.A.">
        <title>A Catalog of Tens of Thousands of Viruses from Human Metagenomes Reveals Hidden Associations with Chronic Diseases.</title>
        <authorList>
            <person name="Tisza M.J."/>
            <person name="Buck C.B."/>
        </authorList>
    </citation>
    <scope>NUCLEOTIDE SEQUENCE</scope>
    <source>
        <strain evidence="1">CtHNg1</strain>
    </source>
</reference>
<evidence type="ECO:0000313" key="1">
    <source>
        <dbReference type="EMBL" id="DAF62145.1"/>
    </source>
</evidence>